<evidence type="ECO:0000313" key="3">
    <source>
        <dbReference type="Proteomes" id="UP000324800"/>
    </source>
</evidence>
<feature type="compositionally biased region" description="Basic and acidic residues" evidence="1">
    <location>
        <begin position="20"/>
        <end position="29"/>
    </location>
</feature>
<accession>A0A5J4WEZ0</accession>
<sequence>MINNAPAPDVYTRPEANEIFDTKSDKSDTYTKTETDTLLDYKADKSELIDSFTKTEDYALLLLKADKTDTYSKTETDTPLDVKLNVVDIVDNYSKTEDDTLLLLKDDKSDTYTKTETNTLLDDKADKSDTYTKTETDTIFDDKADKTNIYSKTETDTLLDDKAVKTELIDSYSKTEDDVLLLLKAVISELIDSYSKTEDEALILLKTNVADLTNYVDLTSAQTLIGQKQFGVVGVSSISKQCKNVASILLAGVGDMLVIADSENSIYGMSIVTGSSFIKSGVEDSVVLLGAGDTKPISEINRNKQQICIRLEGQIQQTLTGRLKYVNPFGGSYDDTQDPVENTYLTISEVDAKLMNYVNTVNNQSINGRKSFNANVSAAGFVKTGKDDTSVLLAGSGDRLLSSFGGIEYLSSSAFSGMNGAIVQRKLIRIGNLYIFSLLVYGSKYYAGTFNPDYLVTDDTAVATYIPFPNSTIDKGGYIMITHSTGLKTLESNSNSHIQCASVTLVK</sequence>
<evidence type="ECO:0000313" key="2">
    <source>
        <dbReference type="EMBL" id="KAA6393092.1"/>
    </source>
</evidence>
<dbReference type="EMBL" id="SNRW01002341">
    <property type="protein sequence ID" value="KAA6393092.1"/>
    <property type="molecule type" value="Genomic_DNA"/>
</dbReference>
<name>A0A5J4WEZ0_9EUKA</name>
<comment type="caution">
    <text evidence="2">The sequence shown here is derived from an EMBL/GenBank/DDBJ whole genome shotgun (WGS) entry which is preliminary data.</text>
</comment>
<evidence type="ECO:0000256" key="1">
    <source>
        <dbReference type="SAM" id="MobiDB-lite"/>
    </source>
</evidence>
<protein>
    <submittedName>
        <fullName evidence="2">Uncharacterized protein</fullName>
    </submittedName>
</protein>
<reference evidence="2 3" key="1">
    <citation type="submission" date="2019-03" db="EMBL/GenBank/DDBJ databases">
        <title>Single cell metagenomics reveals metabolic interactions within the superorganism composed of flagellate Streblomastix strix and complex community of Bacteroidetes bacteria on its surface.</title>
        <authorList>
            <person name="Treitli S.C."/>
            <person name="Kolisko M."/>
            <person name="Husnik F."/>
            <person name="Keeling P."/>
            <person name="Hampl V."/>
        </authorList>
    </citation>
    <scope>NUCLEOTIDE SEQUENCE [LARGE SCALE GENOMIC DNA]</scope>
    <source>
        <strain evidence="2">ST1C</strain>
    </source>
</reference>
<dbReference type="Proteomes" id="UP000324800">
    <property type="component" value="Unassembled WGS sequence"/>
</dbReference>
<proteinExistence type="predicted"/>
<organism evidence="2 3">
    <name type="scientific">Streblomastix strix</name>
    <dbReference type="NCBI Taxonomy" id="222440"/>
    <lineage>
        <taxon>Eukaryota</taxon>
        <taxon>Metamonada</taxon>
        <taxon>Preaxostyla</taxon>
        <taxon>Oxymonadida</taxon>
        <taxon>Streblomastigidae</taxon>
        <taxon>Streblomastix</taxon>
    </lineage>
</organism>
<feature type="region of interest" description="Disordered" evidence="1">
    <location>
        <begin position="1"/>
        <end position="29"/>
    </location>
</feature>
<dbReference type="AlphaFoldDB" id="A0A5J4WEZ0"/>
<gene>
    <name evidence="2" type="ORF">EZS28_011378</name>
</gene>